<dbReference type="EMBL" id="QUMU01000019">
    <property type="protein sequence ID" value="REG22476.1"/>
    <property type="molecule type" value="Genomic_DNA"/>
</dbReference>
<keyword evidence="3" id="KW-1185">Reference proteome</keyword>
<organism evidence="2 3">
    <name type="scientific">Archangium gephyra</name>
    <dbReference type="NCBI Taxonomy" id="48"/>
    <lineage>
        <taxon>Bacteria</taxon>
        <taxon>Pseudomonadati</taxon>
        <taxon>Myxococcota</taxon>
        <taxon>Myxococcia</taxon>
        <taxon>Myxococcales</taxon>
        <taxon>Cystobacterineae</taxon>
        <taxon>Archangiaceae</taxon>
        <taxon>Archangium</taxon>
    </lineage>
</organism>
<evidence type="ECO:0000313" key="3">
    <source>
        <dbReference type="Proteomes" id="UP000256345"/>
    </source>
</evidence>
<gene>
    <name evidence="2" type="ORF">ATI61_1193</name>
</gene>
<feature type="signal peptide" evidence="1">
    <location>
        <begin position="1"/>
        <end position="17"/>
    </location>
</feature>
<dbReference type="RefSeq" id="WP_169800739.1">
    <property type="nucleotide sequence ID" value="NZ_CP011509.1"/>
</dbReference>
<comment type="caution">
    <text evidence="2">The sequence shown here is derived from an EMBL/GenBank/DDBJ whole genome shotgun (WGS) entry which is preliminary data.</text>
</comment>
<evidence type="ECO:0000256" key="1">
    <source>
        <dbReference type="SAM" id="SignalP"/>
    </source>
</evidence>
<dbReference type="Proteomes" id="UP000256345">
    <property type="component" value="Unassembled WGS sequence"/>
</dbReference>
<proteinExistence type="predicted"/>
<protein>
    <submittedName>
        <fullName evidence="2">Uncharacterized protein DUF3575</fullName>
    </submittedName>
</protein>
<feature type="chain" id="PRO_5045934622" evidence="1">
    <location>
        <begin position="18"/>
        <end position="211"/>
    </location>
</feature>
<reference evidence="2 3" key="1">
    <citation type="submission" date="2018-08" db="EMBL/GenBank/DDBJ databases">
        <title>Genomic Encyclopedia of Archaeal and Bacterial Type Strains, Phase II (KMG-II): from individual species to whole genera.</title>
        <authorList>
            <person name="Goeker M."/>
        </authorList>
    </citation>
    <scope>NUCLEOTIDE SEQUENCE [LARGE SCALE GENOMIC DNA]</scope>
    <source>
        <strain evidence="2 3">DSM 2261</strain>
    </source>
</reference>
<keyword evidence="1" id="KW-0732">Signal</keyword>
<evidence type="ECO:0000313" key="2">
    <source>
        <dbReference type="EMBL" id="REG22476.1"/>
    </source>
</evidence>
<accession>A0ABX9JMA3</accession>
<sequence>MNMLSAMGVMTALMVSAAGTGDEATSSNTVPDQEQRRTFVGLAVPLSPYGIAVEGERALNERFSVNLGLRMGFKMGTLEVPFSGETRQDDLHVGVVPAARFYLTGSVLNGLWLGPRLELAHSWTSLFIGDSLDDTRRALLLGGALLTGYSLRVGQSFCVQAAVGVGATYELITRKGVSIVLPGGGKEELIPSTSNLWSVSHRAQVAVGWTF</sequence>
<name>A0ABX9JMA3_9BACT</name>